<accession>A0A0U3FIH7</accession>
<dbReference type="InterPro" id="IPR036748">
    <property type="entry name" value="MTH938-like_sf"/>
</dbReference>
<sequence length="131" mass="15302">MNEVPSLRLCGIGWFKLHVNNLITNRDLIVRWDGKILRRNSKPSKQYSHIYFHTPLSLEEFLQYEPFLSTCEQIIIGSGYNGRMKVMDGVIRYLQEKGRELVISETPQAITYFVKQVNLNRKSCLIVHLTC</sequence>
<reference evidence="1 2" key="1">
    <citation type="submission" date="2013-11" db="EMBL/GenBank/DDBJ databases">
        <title>Comparative genomics of Ignicoccus.</title>
        <authorList>
            <person name="Podar M."/>
        </authorList>
    </citation>
    <scope>NUCLEOTIDE SEQUENCE [LARGE SCALE GENOMIC DNA]</scope>
    <source>
        <strain evidence="1 2">DSM 13165</strain>
    </source>
</reference>
<protein>
    <submittedName>
        <fullName evidence="1">Uncharacterized protein</fullName>
    </submittedName>
</protein>
<evidence type="ECO:0000313" key="1">
    <source>
        <dbReference type="EMBL" id="ALU11702.1"/>
    </source>
</evidence>
<dbReference type="Gene3D" id="3.40.1230.10">
    <property type="entry name" value="MTH938-like"/>
    <property type="match status" value="1"/>
</dbReference>
<name>A0A0U3FIH7_9CREN</name>
<dbReference type="SUPFAM" id="SSF64076">
    <property type="entry name" value="MTH938-like"/>
    <property type="match status" value="1"/>
</dbReference>
<evidence type="ECO:0000313" key="2">
    <source>
        <dbReference type="Proteomes" id="UP000060778"/>
    </source>
</evidence>
<dbReference type="STRING" id="940295.EYM_03890"/>
<dbReference type="Proteomes" id="UP000060778">
    <property type="component" value="Chromosome"/>
</dbReference>
<proteinExistence type="predicted"/>
<dbReference type="KEGG" id="iis:EYM_03890"/>
<dbReference type="AlphaFoldDB" id="A0A0U3FIH7"/>
<dbReference type="EMBL" id="CP006867">
    <property type="protein sequence ID" value="ALU11702.1"/>
    <property type="molecule type" value="Genomic_DNA"/>
</dbReference>
<gene>
    <name evidence="1" type="ORF">EYM_03890</name>
</gene>
<organism evidence="1 2">
    <name type="scientific">Ignicoccus islandicus DSM 13165</name>
    <dbReference type="NCBI Taxonomy" id="940295"/>
    <lineage>
        <taxon>Archaea</taxon>
        <taxon>Thermoproteota</taxon>
        <taxon>Thermoprotei</taxon>
        <taxon>Desulfurococcales</taxon>
        <taxon>Desulfurococcaceae</taxon>
        <taxon>Ignicoccus</taxon>
    </lineage>
</organism>
<keyword evidence="2" id="KW-1185">Reference proteome</keyword>